<dbReference type="Gene3D" id="1.10.510.10">
    <property type="entry name" value="Transferase(Phosphotransferase) domain 1"/>
    <property type="match status" value="1"/>
</dbReference>
<keyword evidence="5" id="KW-0812">Transmembrane</keyword>
<keyword evidence="18" id="KW-1185">Reference proteome</keyword>
<comment type="function">
    <text evidence="13">Protein O-mannose kinase that specifically mediates phosphorylation at the 6-position of an O-mannose of the trisaccharide (N-acetylgalactosamine (GalNAc)-beta-1,3-N-acetylglucosamine (GlcNAc)-beta-1,4-mannose) to generate phosphorylated O-mannosyl trisaccharide (N-acetylgalactosamine-beta-1,3-N-acetylglucosamine-beta-1,4-(phosphate-6-)mannose). Phosphorylated O-mannosyl trisaccharide is a carbohydrate structure present in alpha-dystroglycan (DAG1), which is required for binding laminin G-like domain-containing extracellular proteins with high affinity. Only shows kinase activity when the GalNAc-beta-3-GlcNAc-beta-terminus is linked to the 4-position of O-mannose, suggesting that this disaccharide serves as the substrate recognition motif.</text>
</comment>
<evidence type="ECO:0000256" key="1">
    <source>
        <dbReference type="ARBA" id="ARBA00004648"/>
    </source>
</evidence>
<dbReference type="GO" id="GO:0006493">
    <property type="term" value="P:protein O-linked glycosylation"/>
    <property type="evidence" value="ECO:0007669"/>
    <property type="project" value="InterPro"/>
</dbReference>
<dbReference type="FunFam" id="1.10.510.10:FF:000464">
    <property type="entry name" value="Protein O-mannose kinase"/>
    <property type="match status" value="1"/>
</dbReference>
<proteinExistence type="predicted"/>
<dbReference type="GO" id="GO:0005789">
    <property type="term" value="C:endoplasmic reticulum membrane"/>
    <property type="evidence" value="ECO:0007669"/>
    <property type="project" value="UniProtKB-SubCell"/>
</dbReference>
<reference evidence="17" key="1">
    <citation type="journal article" date="2023" name="Mol. Biol. Evol.">
        <title>Third-Generation Sequencing Reveals the Adaptive Role of the Epigenome in Three Deep-Sea Polychaetes.</title>
        <authorList>
            <person name="Perez M."/>
            <person name="Aroh O."/>
            <person name="Sun Y."/>
            <person name="Lan Y."/>
            <person name="Juniper S.K."/>
            <person name="Young C.R."/>
            <person name="Angers B."/>
            <person name="Qian P.Y."/>
        </authorList>
    </citation>
    <scope>NUCLEOTIDE SEQUENCE</scope>
    <source>
        <strain evidence="17">R07B-5</strain>
    </source>
</reference>
<dbReference type="AlphaFoldDB" id="A0AAD9KPC8"/>
<comment type="caution">
    <text evidence="17">The sequence shown here is derived from an EMBL/GenBank/DDBJ whole genome shotgun (WGS) entry which is preliminary data.</text>
</comment>
<dbReference type="PANTHER" id="PTHR22618:SF2">
    <property type="entry name" value="PROTEIN O-MANNOSE KINASE"/>
    <property type="match status" value="1"/>
</dbReference>
<dbReference type="SUPFAM" id="SSF56112">
    <property type="entry name" value="Protein kinase-like (PK-like)"/>
    <property type="match status" value="1"/>
</dbReference>
<evidence type="ECO:0000256" key="9">
    <source>
        <dbReference type="ARBA" id="ARBA00022840"/>
    </source>
</evidence>
<dbReference type="EMBL" id="JAODUO010000767">
    <property type="protein sequence ID" value="KAK2174902.1"/>
    <property type="molecule type" value="Genomic_DNA"/>
</dbReference>
<evidence type="ECO:0000256" key="5">
    <source>
        <dbReference type="ARBA" id="ARBA00022692"/>
    </source>
</evidence>
<dbReference type="GO" id="GO:0016773">
    <property type="term" value="F:phosphotransferase activity, alcohol group as acceptor"/>
    <property type="evidence" value="ECO:0007669"/>
    <property type="project" value="TreeGrafter"/>
</dbReference>
<evidence type="ECO:0000256" key="14">
    <source>
        <dbReference type="ARBA" id="ARBA00029343"/>
    </source>
</evidence>
<dbReference type="GO" id="GO:0005524">
    <property type="term" value="F:ATP binding"/>
    <property type="evidence" value="ECO:0007669"/>
    <property type="project" value="UniProtKB-KW"/>
</dbReference>
<evidence type="ECO:0000256" key="10">
    <source>
        <dbReference type="ARBA" id="ARBA00022968"/>
    </source>
</evidence>
<evidence type="ECO:0000256" key="4">
    <source>
        <dbReference type="ARBA" id="ARBA00022679"/>
    </source>
</evidence>
<accession>A0AAD9KPC8</accession>
<evidence type="ECO:0000313" key="17">
    <source>
        <dbReference type="EMBL" id="KAK2174902.1"/>
    </source>
</evidence>
<evidence type="ECO:0000256" key="6">
    <source>
        <dbReference type="ARBA" id="ARBA00022741"/>
    </source>
</evidence>
<dbReference type="GO" id="GO:0019200">
    <property type="term" value="F:carbohydrate kinase activity"/>
    <property type="evidence" value="ECO:0007669"/>
    <property type="project" value="InterPro"/>
</dbReference>
<sequence>MTEAPPEPVSRGQMLGNVLKTAVPVALAVLAWCTVRPRPPTMLCYQDYDGADVQICRHQCSHGYFSLPWMSECQPWLQCSDIESEDFEIGSVLGNGAVKLVRLAQWKGYSVVYNSPLDTAFIDDFRHGQNMLTGLQPSVHVTQVLGQCKDSFMTEYHRLGTAANIHQVLSKKTFKSYDTLKTRFGLCLHYSAVLAFLHNSPLGTRVMCDSNDLQKTLDQFLLTPDLSIIVNDLDALPLVNHTSGVGVKCGHRQLYGEFVAPEQLWPYDDRDFNDTEMPLYDEKTDVWKIPDVCNFFIGDVSGSDVLRLHLFKIHAECKRLKATDRPTSHAVFEQYRDVALHLELL</sequence>
<keyword evidence="6" id="KW-0547">Nucleotide-binding</keyword>
<keyword evidence="11" id="KW-1133">Transmembrane helix</keyword>
<evidence type="ECO:0000256" key="3">
    <source>
        <dbReference type="ARBA" id="ARBA00015906"/>
    </source>
</evidence>
<organism evidence="17 18">
    <name type="scientific">Ridgeia piscesae</name>
    <name type="common">Tubeworm</name>
    <dbReference type="NCBI Taxonomy" id="27915"/>
    <lineage>
        <taxon>Eukaryota</taxon>
        <taxon>Metazoa</taxon>
        <taxon>Spiralia</taxon>
        <taxon>Lophotrochozoa</taxon>
        <taxon>Annelida</taxon>
        <taxon>Polychaeta</taxon>
        <taxon>Sedentaria</taxon>
        <taxon>Canalipalpata</taxon>
        <taxon>Sabellida</taxon>
        <taxon>Siboglinidae</taxon>
        <taxon>Ridgeia</taxon>
    </lineage>
</organism>
<evidence type="ECO:0000256" key="2">
    <source>
        <dbReference type="ARBA" id="ARBA00011932"/>
    </source>
</evidence>
<keyword evidence="7" id="KW-0418">Kinase</keyword>
<evidence type="ECO:0000256" key="11">
    <source>
        <dbReference type="ARBA" id="ARBA00022989"/>
    </source>
</evidence>
<keyword evidence="12" id="KW-0472">Membrane</keyword>
<keyword evidence="8" id="KW-0256">Endoplasmic reticulum</keyword>
<keyword evidence="9" id="KW-0067">ATP-binding</keyword>
<comment type="subcellular location">
    <subcellularLocation>
        <location evidence="1">Endoplasmic reticulum membrane</location>
        <topology evidence="1">Single-pass type II membrane protein</topology>
    </subcellularLocation>
</comment>
<dbReference type="InterPro" id="IPR011009">
    <property type="entry name" value="Kinase-like_dom_sf"/>
</dbReference>
<evidence type="ECO:0000256" key="12">
    <source>
        <dbReference type="ARBA" id="ARBA00023136"/>
    </source>
</evidence>
<protein>
    <recommendedName>
        <fullName evidence="3">Protein O-mannose kinase</fullName>
        <ecNumber evidence="2">2.7.1.183</ecNumber>
    </recommendedName>
    <alternativeName>
        <fullName evidence="16">Protein kinase-like protein SgK196</fullName>
    </alternativeName>
    <alternativeName>
        <fullName evidence="15">Sugen kinase 196</fullName>
    </alternativeName>
</protein>
<dbReference type="InterPro" id="IPR039318">
    <property type="entry name" value="POMK"/>
</dbReference>
<comment type="catalytic activity">
    <reaction evidence="14">
        <text>3-O-[beta-D-GalNAc-(1-&gt;3)-beta-D-GlcNAc-(1-&gt;4)-alpha-D-Man]-L-Thr-[protein] + ATP = 3-O-[beta-D-GalNAc-(1-&gt;3)-beta-D-GlcNAc-(1-&gt;4)-(O-6-P-alpha-D-Man)]-Thr-[protein] + ADP + H(+)</text>
        <dbReference type="Rhea" id="RHEA:52616"/>
        <dbReference type="Rhea" id="RHEA-COMP:13308"/>
        <dbReference type="Rhea" id="RHEA-COMP:13309"/>
        <dbReference type="ChEBI" id="CHEBI:15378"/>
        <dbReference type="ChEBI" id="CHEBI:30616"/>
        <dbReference type="ChEBI" id="CHEBI:136709"/>
        <dbReference type="ChEBI" id="CHEBI:136710"/>
        <dbReference type="ChEBI" id="CHEBI:456216"/>
        <dbReference type="EC" id="2.7.1.183"/>
    </reaction>
</comment>
<evidence type="ECO:0000313" key="18">
    <source>
        <dbReference type="Proteomes" id="UP001209878"/>
    </source>
</evidence>
<dbReference type="EC" id="2.7.1.183" evidence="2"/>
<evidence type="ECO:0000256" key="7">
    <source>
        <dbReference type="ARBA" id="ARBA00022777"/>
    </source>
</evidence>
<evidence type="ECO:0000256" key="16">
    <source>
        <dbReference type="ARBA" id="ARBA00030430"/>
    </source>
</evidence>
<gene>
    <name evidence="17" type="ORF">NP493_768g00003</name>
</gene>
<keyword evidence="4" id="KW-0808">Transferase</keyword>
<evidence type="ECO:0000256" key="13">
    <source>
        <dbReference type="ARBA" id="ARBA00025665"/>
    </source>
</evidence>
<name>A0AAD9KPC8_RIDPI</name>
<evidence type="ECO:0000256" key="8">
    <source>
        <dbReference type="ARBA" id="ARBA00022824"/>
    </source>
</evidence>
<evidence type="ECO:0000256" key="15">
    <source>
        <dbReference type="ARBA" id="ARBA00030304"/>
    </source>
</evidence>
<dbReference type="Proteomes" id="UP001209878">
    <property type="component" value="Unassembled WGS sequence"/>
</dbReference>
<keyword evidence="10" id="KW-0735">Signal-anchor</keyword>
<dbReference type="PANTHER" id="PTHR22618">
    <property type="entry name" value="PROTEIN O-MANNOSE KINASE"/>
    <property type="match status" value="1"/>
</dbReference>